<reference evidence="1 2" key="1">
    <citation type="submission" date="2019-07" db="EMBL/GenBank/DDBJ databases">
        <title>Whole genome shotgun sequence of Brevifollis gellanilyticus NBRC 108608.</title>
        <authorList>
            <person name="Hosoyama A."/>
            <person name="Uohara A."/>
            <person name="Ohji S."/>
            <person name="Ichikawa N."/>
        </authorList>
    </citation>
    <scope>NUCLEOTIDE SEQUENCE [LARGE SCALE GENOMIC DNA]</scope>
    <source>
        <strain evidence="1 2">NBRC 108608</strain>
    </source>
</reference>
<dbReference type="CDD" id="cd02518">
    <property type="entry name" value="GT2_SpsF"/>
    <property type="match status" value="1"/>
</dbReference>
<evidence type="ECO:0000313" key="2">
    <source>
        <dbReference type="Proteomes" id="UP000321577"/>
    </source>
</evidence>
<dbReference type="EMBL" id="BKAG01000010">
    <property type="protein sequence ID" value="GEP42478.1"/>
    <property type="molecule type" value="Genomic_DNA"/>
</dbReference>
<dbReference type="Proteomes" id="UP000321577">
    <property type="component" value="Unassembled WGS sequence"/>
</dbReference>
<keyword evidence="2" id="KW-1185">Reference proteome</keyword>
<keyword evidence="1" id="KW-0167">Capsid protein</keyword>
<dbReference type="GO" id="GO:0005829">
    <property type="term" value="C:cytosol"/>
    <property type="evidence" value="ECO:0007669"/>
    <property type="project" value="TreeGrafter"/>
</dbReference>
<evidence type="ECO:0000313" key="1">
    <source>
        <dbReference type="EMBL" id="GEP42478.1"/>
    </source>
</evidence>
<dbReference type="Gene3D" id="3.90.550.10">
    <property type="entry name" value="Spore Coat Polysaccharide Biosynthesis Protein SpsA, Chain A"/>
    <property type="match status" value="1"/>
</dbReference>
<proteinExistence type="predicted"/>
<comment type="caution">
    <text evidence="1">The sequence shown here is derived from an EMBL/GenBank/DDBJ whole genome shotgun (WGS) entry which is preliminary data.</text>
</comment>
<dbReference type="InterPro" id="IPR003329">
    <property type="entry name" value="Cytidylyl_trans"/>
</dbReference>
<dbReference type="RefSeq" id="WP_146850076.1">
    <property type="nucleotide sequence ID" value="NZ_BKAG01000010.1"/>
</dbReference>
<protein>
    <submittedName>
        <fullName evidence="1">Spore coat protein</fullName>
    </submittedName>
</protein>
<sequence length="252" mass="29019">MKTICIIQARMGSQRLTGKVLRHLCGQSMIAHVLERVASVKHVDEVWLATSTNPENDALEAEVKRLGYHCFRGSEDDVLARYHGTIQAAKADVIVRVTGDCPLYDPIVCDAMLERFHAALQTDSPPDFMSSVFERRFPRGLDTEIFTAKALERNFNEAHLPNEREHVTPHFYHHPEKFRAMSWVNDVDLSHFRWTVDTPEDWEFVEIVYNILWKPGHLITTQEVLTLLKQRPELAALNANVEQKYSAEQKLK</sequence>
<gene>
    <name evidence="1" type="ORF">BGE01nite_17690</name>
</gene>
<dbReference type="PANTHER" id="PTHR42866">
    <property type="entry name" value="3-DEOXY-MANNO-OCTULOSONATE CYTIDYLYLTRANSFERASE"/>
    <property type="match status" value="1"/>
</dbReference>
<organism evidence="1 2">
    <name type="scientific">Brevifollis gellanilyticus</name>
    <dbReference type="NCBI Taxonomy" id="748831"/>
    <lineage>
        <taxon>Bacteria</taxon>
        <taxon>Pseudomonadati</taxon>
        <taxon>Verrucomicrobiota</taxon>
        <taxon>Verrucomicrobiia</taxon>
        <taxon>Verrucomicrobiales</taxon>
        <taxon>Verrucomicrobiaceae</taxon>
    </lineage>
</organism>
<dbReference type="InterPro" id="IPR029044">
    <property type="entry name" value="Nucleotide-diphossugar_trans"/>
</dbReference>
<dbReference type="AlphaFoldDB" id="A0A512M6W3"/>
<dbReference type="PANTHER" id="PTHR42866:SF1">
    <property type="entry name" value="SPORE COAT POLYSACCHARIDE BIOSYNTHESIS PROTEIN SPSF"/>
    <property type="match status" value="1"/>
</dbReference>
<accession>A0A512M6W3</accession>
<dbReference type="SUPFAM" id="SSF53448">
    <property type="entry name" value="Nucleotide-diphospho-sugar transferases"/>
    <property type="match status" value="1"/>
</dbReference>
<keyword evidence="1" id="KW-0946">Virion</keyword>
<dbReference type="OrthoDB" id="196487at2"/>
<dbReference type="Pfam" id="PF02348">
    <property type="entry name" value="CTP_transf_3"/>
    <property type="match status" value="1"/>
</dbReference>
<name>A0A512M6W3_9BACT</name>